<evidence type="ECO:0000256" key="6">
    <source>
        <dbReference type="SAM" id="MobiDB-lite"/>
    </source>
</evidence>
<evidence type="ECO:0000256" key="5">
    <source>
        <dbReference type="ARBA" id="ARBA00023136"/>
    </source>
</evidence>
<keyword evidence="4 7" id="KW-1133">Transmembrane helix</keyword>
<name>A0ABU2Z262_9ACTN</name>
<dbReference type="EMBL" id="JAVRFJ010000020">
    <property type="protein sequence ID" value="MDT0570291.1"/>
    <property type="molecule type" value="Genomic_DNA"/>
</dbReference>
<feature type="transmembrane region" description="Helical" evidence="7">
    <location>
        <begin position="169"/>
        <end position="189"/>
    </location>
</feature>
<reference evidence="9" key="1">
    <citation type="submission" date="2024-05" db="EMBL/GenBank/DDBJ databases">
        <title>30 novel species of actinomycetes from the DSMZ collection.</title>
        <authorList>
            <person name="Nouioui I."/>
        </authorList>
    </citation>
    <scope>NUCLEOTIDE SEQUENCE</scope>
    <source>
        <strain evidence="9">DSM 3412</strain>
    </source>
</reference>
<feature type="transmembrane region" description="Helical" evidence="7">
    <location>
        <begin position="210"/>
        <end position="233"/>
    </location>
</feature>
<feature type="transmembrane region" description="Helical" evidence="7">
    <location>
        <begin position="245"/>
        <end position="263"/>
    </location>
</feature>
<dbReference type="PANTHER" id="PTHR43124:SF3">
    <property type="entry name" value="CHLORAMPHENICOL EFFLUX PUMP RV0191"/>
    <property type="match status" value="1"/>
</dbReference>
<comment type="subcellular location">
    <subcellularLocation>
        <location evidence="1">Cell membrane</location>
        <topology evidence="1">Multi-pass membrane protein</topology>
    </subcellularLocation>
</comment>
<dbReference type="SUPFAM" id="SSF103473">
    <property type="entry name" value="MFS general substrate transporter"/>
    <property type="match status" value="1"/>
</dbReference>
<protein>
    <submittedName>
        <fullName evidence="9">MFS transporter</fullName>
    </submittedName>
</protein>
<comment type="caution">
    <text evidence="9">The sequence shown here is derived from an EMBL/GenBank/DDBJ whole genome shotgun (WGS) entry which is preliminary data.</text>
</comment>
<dbReference type="InterPro" id="IPR011701">
    <property type="entry name" value="MFS"/>
</dbReference>
<dbReference type="RefSeq" id="WP_078937322.1">
    <property type="nucleotide sequence ID" value="NZ_JAVRFJ010000020.1"/>
</dbReference>
<dbReference type="Pfam" id="PF07690">
    <property type="entry name" value="MFS_1"/>
    <property type="match status" value="1"/>
</dbReference>
<evidence type="ECO:0000256" key="2">
    <source>
        <dbReference type="ARBA" id="ARBA00022475"/>
    </source>
</evidence>
<feature type="transmembrane region" description="Helical" evidence="7">
    <location>
        <begin position="275"/>
        <end position="295"/>
    </location>
</feature>
<keyword evidence="3 7" id="KW-0812">Transmembrane</keyword>
<evidence type="ECO:0000256" key="3">
    <source>
        <dbReference type="ARBA" id="ARBA00022692"/>
    </source>
</evidence>
<evidence type="ECO:0000256" key="4">
    <source>
        <dbReference type="ARBA" id="ARBA00022989"/>
    </source>
</evidence>
<evidence type="ECO:0000313" key="10">
    <source>
        <dbReference type="Proteomes" id="UP001180737"/>
    </source>
</evidence>
<dbReference type="Gene3D" id="1.20.1250.20">
    <property type="entry name" value="MFS general substrate transporter like domains"/>
    <property type="match status" value="1"/>
</dbReference>
<evidence type="ECO:0000259" key="8">
    <source>
        <dbReference type="PROSITE" id="PS50850"/>
    </source>
</evidence>
<feature type="transmembrane region" description="Helical" evidence="7">
    <location>
        <begin position="301"/>
        <end position="325"/>
    </location>
</feature>
<proteinExistence type="predicted"/>
<dbReference type="InterPro" id="IPR050189">
    <property type="entry name" value="MFS_Efflux_Transporters"/>
</dbReference>
<sequence>MSPLTDDRPAKLPFVVLVLAAGTFLMGTTEFVVAGLLPEIADDLGVSVSHAGLLITAFAAGMIVGAPVMAIATLRLPRRFTLVLALTVFALGHVVAALSPSFAVVLAARVVTALATGAFWCVGAVVATTAAGPAATSRALGMLLGGMTVANVAGVPLGSWLGQMSNWRAPFWVLAGLSAGAALVIGRFIPDEEQREVRSVRAEFAALRQARVWLALSAIALLLGGVLAAYTYISPLLTERAGIPAAAVPLVLTSYGAGALLGTTVGGRMGDRRPLATLITAAAASTLILLLLVFFSTSPVATVVLVTVMGVTGFAATPVLGALVMRFAGSAPTLASALASSASNVGIAVGSWVAGIALASPLGQAGPPLVGTVTAALTLVPLTTLALMRATRATTTPPPPAVPHLAVEPGRGGAAIRTDPCSEAAERSRP</sequence>
<dbReference type="PROSITE" id="PS50850">
    <property type="entry name" value="MFS"/>
    <property type="match status" value="1"/>
</dbReference>
<accession>A0ABU2Z262</accession>
<keyword evidence="2" id="KW-1003">Cell membrane</keyword>
<feature type="domain" description="Major facilitator superfamily (MFS) profile" evidence="8">
    <location>
        <begin position="15"/>
        <end position="392"/>
    </location>
</feature>
<evidence type="ECO:0000256" key="1">
    <source>
        <dbReference type="ARBA" id="ARBA00004651"/>
    </source>
</evidence>
<organism evidence="9 10">
    <name type="scientific">Streptomyces gottesmaniae</name>
    <dbReference type="NCBI Taxonomy" id="3075518"/>
    <lineage>
        <taxon>Bacteria</taxon>
        <taxon>Bacillati</taxon>
        <taxon>Actinomycetota</taxon>
        <taxon>Actinomycetes</taxon>
        <taxon>Kitasatosporales</taxon>
        <taxon>Streptomycetaceae</taxon>
        <taxon>Streptomyces</taxon>
    </lineage>
</organism>
<evidence type="ECO:0000256" key="7">
    <source>
        <dbReference type="SAM" id="Phobius"/>
    </source>
</evidence>
<dbReference type="Proteomes" id="UP001180737">
    <property type="component" value="Unassembled WGS sequence"/>
</dbReference>
<feature type="transmembrane region" description="Helical" evidence="7">
    <location>
        <begin position="139"/>
        <end position="157"/>
    </location>
</feature>
<feature type="region of interest" description="Disordered" evidence="6">
    <location>
        <begin position="393"/>
        <end position="430"/>
    </location>
</feature>
<evidence type="ECO:0000313" key="9">
    <source>
        <dbReference type="EMBL" id="MDT0570291.1"/>
    </source>
</evidence>
<feature type="transmembrane region" description="Helical" evidence="7">
    <location>
        <begin position="80"/>
        <end position="98"/>
    </location>
</feature>
<feature type="transmembrane region" description="Helical" evidence="7">
    <location>
        <begin position="337"/>
        <end position="359"/>
    </location>
</feature>
<feature type="transmembrane region" description="Helical" evidence="7">
    <location>
        <begin position="49"/>
        <end position="73"/>
    </location>
</feature>
<dbReference type="InterPro" id="IPR036259">
    <property type="entry name" value="MFS_trans_sf"/>
</dbReference>
<feature type="transmembrane region" description="Helical" evidence="7">
    <location>
        <begin position="12"/>
        <end position="37"/>
    </location>
</feature>
<keyword evidence="10" id="KW-1185">Reference proteome</keyword>
<dbReference type="InterPro" id="IPR020846">
    <property type="entry name" value="MFS_dom"/>
</dbReference>
<feature type="transmembrane region" description="Helical" evidence="7">
    <location>
        <begin position="365"/>
        <end position="387"/>
    </location>
</feature>
<feature type="transmembrane region" description="Helical" evidence="7">
    <location>
        <begin position="104"/>
        <end position="127"/>
    </location>
</feature>
<keyword evidence="5 7" id="KW-0472">Membrane</keyword>
<gene>
    <name evidence="9" type="ORF">RM704_22925</name>
</gene>
<dbReference type="PANTHER" id="PTHR43124">
    <property type="entry name" value="PURINE EFFLUX PUMP PBUE"/>
    <property type="match status" value="1"/>
</dbReference>
<dbReference type="CDD" id="cd17324">
    <property type="entry name" value="MFS_NepI_like"/>
    <property type="match status" value="1"/>
</dbReference>